<dbReference type="AlphaFoldDB" id="A0A5K1I825"/>
<keyword evidence="2" id="KW-1185">Reference proteome</keyword>
<proteinExistence type="predicted"/>
<evidence type="ECO:0000313" key="2">
    <source>
        <dbReference type="Proteomes" id="UP000326725"/>
    </source>
</evidence>
<reference evidence="1 2" key="1">
    <citation type="submission" date="2019-09" db="EMBL/GenBank/DDBJ databases">
        <authorList>
            <person name="Criscuolo A."/>
        </authorList>
    </citation>
    <scope>NUCLEOTIDE SEQUENCE [LARGE SCALE GENOMIC DNA]</scope>
    <source>
        <strain evidence="2">3(2)</strain>
    </source>
</reference>
<organism evidence="1 2">
    <name type="scientific">Halomonas lysinitropha</name>
    <dbReference type="NCBI Taxonomy" id="2607506"/>
    <lineage>
        <taxon>Bacteria</taxon>
        <taxon>Pseudomonadati</taxon>
        <taxon>Pseudomonadota</taxon>
        <taxon>Gammaproteobacteria</taxon>
        <taxon>Oceanospirillales</taxon>
        <taxon>Halomonadaceae</taxon>
        <taxon>Halomonas</taxon>
    </lineage>
</organism>
<gene>
    <name evidence="1" type="ORF">HALO32_03555</name>
</gene>
<dbReference type="Proteomes" id="UP000326725">
    <property type="component" value="Unassembled WGS sequence"/>
</dbReference>
<dbReference type="EMBL" id="CABVOU010000053">
    <property type="protein sequence ID" value="VVZ97436.1"/>
    <property type="molecule type" value="Genomic_DNA"/>
</dbReference>
<name>A0A5K1I825_9GAMM</name>
<protein>
    <submittedName>
        <fullName evidence="1">Uncharacterized protein</fullName>
    </submittedName>
</protein>
<accession>A0A5K1I825</accession>
<sequence>MVSSLKSDDTSLTDVIQRQKMGLMERLRQYGYYVKCGVCSTNTSMKQPCPACGWKSVRVSKDGPE</sequence>
<evidence type="ECO:0000313" key="1">
    <source>
        <dbReference type="EMBL" id="VVZ97436.1"/>
    </source>
</evidence>